<protein>
    <recommendedName>
        <fullName evidence="2">Antitoxin</fullName>
    </recommendedName>
</protein>
<dbReference type="InterPro" id="IPR006442">
    <property type="entry name" value="Antitoxin_Phd/YefM"/>
</dbReference>
<dbReference type="Proteomes" id="UP000481643">
    <property type="component" value="Unassembled WGS sequence"/>
</dbReference>
<dbReference type="Pfam" id="PF02604">
    <property type="entry name" value="PhdYeFM_antitox"/>
    <property type="match status" value="1"/>
</dbReference>
<dbReference type="AlphaFoldDB" id="A0A6L3YV65"/>
<proteinExistence type="inferred from homology"/>
<dbReference type="RefSeq" id="WP_151651213.1">
    <property type="nucleotide sequence ID" value="NZ_WBVX01000003.1"/>
</dbReference>
<gene>
    <name evidence="4" type="ORF">F9L08_04530</name>
</gene>
<comment type="caution">
    <text evidence="4">The sequence shown here is derived from an EMBL/GenBank/DDBJ whole genome shotgun (WGS) entry which is preliminary data.</text>
</comment>
<dbReference type="SUPFAM" id="SSF143120">
    <property type="entry name" value="YefM-like"/>
    <property type="match status" value="1"/>
</dbReference>
<evidence type="ECO:0000256" key="3">
    <source>
        <dbReference type="SAM" id="MobiDB-lite"/>
    </source>
</evidence>
<evidence type="ECO:0000256" key="2">
    <source>
        <dbReference type="RuleBase" id="RU362080"/>
    </source>
</evidence>
<dbReference type="NCBIfam" id="TIGR01552">
    <property type="entry name" value="phd_fam"/>
    <property type="match status" value="1"/>
</dbReference>
<reference evidence="4 5" key="1">
    <citation type="submission" date="2019-09" db="EMBL/GenBank/DDBJ databases">
        <title>Taxonomic organization of the family Brucellaceae based on a phylogenomic approach.</title>
        <authorList>
            <person name="Leclercq S."/>
            <person name="Cloeckaert A."/>
            <person name="Zygmunt M.S."/>
        </authorList>
    </citation>
    <scope>NUCLEOTIDE SEQUENCE [LARGE SCALE GENOMIC DNA]</scope>
    <source>
        <strain evidence="4 5">WS1830</strain>
    </source>
</reference>
<comment type="function">
    <text evidence="2">Antitoxin component of a type II toxin-antitoxin (TA) system.</text>
</comment>
<feature type="compositionally biased region" description="Basic and acidic residues" evidence="3">
    <location>
        <begin position="68"/>
        <end position="84"/>
    </location>
</feature>
<evidence type="ECO:0000313" key="4">
    <source>
        <dbReference type="EMBL" id="KAB2688931.1"/>
    </source>
</evidence>
<dbReference type="Gene3D" id="3.40.1620.10">
    <property type="entry name" value="YefM-like domain"/>
    <property type="match status" value="1"/>
</dbReference>
<comment type="similarity">
    <text evidence="1 2">Belongs to the phD/YefM antitoxin family.</text>
</comment>
<feature type="region of interest" description="Disordered" evidence="3">
    <location>
        <begin position="64"/>
        <end position="84"/>
    </location>
</feature>
<evidence type="ECO:0000256" key="1">
    <source>
        <dbReference type="ARBA" id="ARBA00009981"/>
    </source>
</evidence>
<organism evidence="4 5">
    <name type="scientific">Brucella tritici</name>
    <dbReference type="NCBI Taxonomy" id="94626"/>
    <lineage>
        <taxon>Bacteria</taxon>
        <taxon>Pseudomonadati</taxon>
        <taxon>Pseudomonadota</taxon>
        <taxon>Alphaproteobacteria</taxon>
        <taxon>Hyphomicrobiales</taxon>
        <taxon>Brucellaceae</taxon>
        <taxon>Brucella/Ochrobactrum group</taxon>
        <taxon>Brucella</taxon>
    </lineage>
</organism>
<accession>A0A6L3YV65</accession>
<dbReference type="InterPro" id="IPR036165">
    <property type="entry name" value="YefM-like_sf"/>
</dbReference>
<evidence type="ECO:0000313" key="5">
    <source>
        <dbReference type="Proteomes" id="UP000481643"/>
    </source>
</evidence>
<dbReference type="EMBL" id="WBVX01000003">
    <property type="protein sequence ID" value="KAB2688931.1"/>
    <property type="molecule type" value="Genomic_DNA"/>
</dbReference>
<sequence>MKTMSARDAKNAFGLLLDTARAEPVAVEKHGRPVVVVLSVEEYERMKMCRLQASGDEAVEDEIAVAGRNDRSRKQEQLRGRRPG</sequence>
<name>A0A6L3YV65_9HYPH</name>